<evidence type="ECO:0000313" key="2">
    <source>
        <dbReference type="EMBL" id="KAK4267393.1"/>
    </source>
</evidence>
<feature type="compositionally biased region" description="Basic residues" evidence="1">
    <location>
        <begin position="103"/>
        <end position="114"/>
    </location>
</feature>
<reference evidence="2" key="1">
    <citation type="submission" date="2023-10" db="EMBL/GenBank/DDBJ databases">
        <title>Chromosome-level genome of the transformable northern wattle, Acacia crassicarpa.</title>
        <authorList>
            <person name="Massaro I."/>
            <person name="Sinha N.R."/>
            <person name="Poethig S."/>
            <person name="Leichty A.R."/>
        </authorList>
    </citation>
    <scope>NUCLEOTIDE SEQUENCE</scope>
    <source>
        <strain evidence="2">Acra3RX</strain>
        <tissue evidence="2">Leaf</tissue>
    </source>
</reference>
<comment type="caution">
    <text evidence="2">The sequence shown here is derived from an EMBL/GenBank/DDBJ whole genome shotgun (WGS) entry which is preliminary data.</text>
</comment>
<feature type="region of interest" description="Disordered" evidence="1">
    <location>
        <begin position="91"/>
        <end position="114"/>
    </location>
</feature>
<dbReference type="AlphaFoldDB" id="A0AAE1JD52"/>
<evidence type="ECO:0000256" key="1">
    <source>
        <dbReference type="SAM" id="MobiDB-lite"/>
    </source>
</evidence>
<sequence>MLGEKIGREGANQLNQLNEKMNIALNLNHSFLFLIKPVKPVCFTPRPPSSVHLFLVPIRTPDKPVRGQTPKPVRIKWQLLLVVAGAFLTLNDDGDLDQPPSRRGLKQSKHHPKR</sequence>
<dbReference type="Proteomes" id="UP001293593">
    <property type="component" value="Unassembled WGS sequence"/>
</dbReference>
<evidence type="ECO:0000313" key="3">
    <source>
        <dbReference type="Proteomes" id="UP001293593"/>
    </source>
</evidence>
<keyword evidence="3" id="KW-1185">Reference proteome</keyword>
<name>A0AAE1JD52_9FABA</name>
<proteinExistence type="predicted"/>
<dbReference type="EMBL" id="JAWXYG010000007">
    <property type="protein sequence ID" value="KAK4267393.1"/>
    <property type="molecule type" value="Genomic_DNA"/>
</dbReference>
<gene>
    <name evidence="2" type="ORF">QN277_024179</name>
</gene>
<organism evidence="2 3">
    <name type="scientific">Acacia crassicarpa</name>
    <name type="common">northern wattle</name>
    <dbReference type="NCBI Taxonomy" id="499986"/>
    <lineage>
        <taxon>Eukaryota</taxon>
        <taxon>Viridiplantae</taxon>
        <taxon>Streptophyta</taxon>
        <taxon>Embryophyta</taxon>
        <taxon>Tracheophyta</taxon>
        <taxon>Spermatophyta</taxon>
        <taxon>Magnoliopsida</taxon>
        <taxon>eudicotyledons</taxon>
        <taxon>Gunneridae</taxon>
        <taxon>Pentapetalae</taxon>
        <taxon>rosids</taxon>
        <taxon>fabids</taxon>
        <taxon>Fabales</taxon>
        <taxon>Fabaceae</taxon>
        <taxon>Caesalpinioideae</taxon>
        <taxon>mimosoid clade</taxon>
        <taxon>Acacieae</taxon>
        <taxon>Acacia</taxon>
    </lineage>
</organism>
<protein>
    <submittedName>
        <fullName evidence="2">Uncharacterized protein</fullName>
    </submittedName>
</protein>
<accession>A0AAE1JD52</accession>